<keyword evidence="2" id="KW-1185">Reference proteome</keyword>
<gene>
    <name evidence="1" type="ORF">OU421_12205</name>
</gene>
<evidence type="ECO:0000313" key="1">
    <source>
        <dbReference type="EMBL" id="WAI01161.1"/>
    </source>
</evidence>
<reference evidence="1" key="1">
    <citation type="submission" date="2022-11" db="EMBL/GenBank/DDBJ databases">
        <title>Complete genome sequence of Methanogenium organophilum DSM 3596.</title>
        <authorList>
            <person name="Chen S.-C."/>
            <person name="Lai S.-J."/>
            <person name="You Y.-T."/>
        </authorList>
    </citation>
    <scope>NUCLEOTIDE SEQUENCE</scope>
    <source>
        <strain evidence="1">DSM 3596</strain>
    </source>
</reference>
<protein>
    <submittedName>
        <fullName evidence="1">Uncharacterized protein</fullName>
    </submittedName>
</protein>
<dbReference type="GeneID" id="76835877"/>
<dbReference type="EMBL" id="CP113361">
    <property type="protein sequence ID" value="WAI01161.1"/>
    <property type="molecule type" value="Genomic_DNA"/>
</dbReference>
<proteinExistence type="predicted"/>
<dbReference type="Proteomes" id="UP001163096">
    <property type="component" value="Chromosome"/>
</dbReference>
<accession>A0A9X9S424</accession>
<organism evidence="1 2">
    <name type="scientific">Methanogenium organophilum</name>
    <dbReference type="NCBI Taxonomy" id="2199"/>
    <lineage>
        <taxon>Archaea</taxon>
        <taxon>Methanobacteriati</taxon>
        <taxon>Methanobacteriota</taxon>
        <taxon>Stenosarchaea group</taxon>
        <taxon>Methanomicrobia</taxon>
        <taxon>Methanomicrobiales</taxon>
        <taxon>Methanomicrobiaceae</taxon>
        <taxon>Methanogenium</taxon>
    </lineage>
</organism>
<name>A0A9X9S424_METOG</name>
<dbReference type="AlphaFoldDB" id="A0A9X9S424"/>
<dbReference type="KEGG" id="mou:OU421_12205"/>
<evidence type="ECO:0000313" key="2">
    <source>
        <dbReference type="Proteomes" id="UP001163096"/>
    </source>
</evidence>
<dbReference type="RefSeq" id="WP_268186378.1">
    <property type="nucleotide sequence ID" value="NZ_CP113361.1"/>
</dbReference>
<sequence>MTIHRTDIVVFGPEVGPKSSELSLIWNLVTRIAPSKRYELREKNKWTRRERKQQKSQSLPVMGRIGVSTLTRNGADLLLVLYGIERRYIDECTAFNYATEREAYRQRPCQKMEFH</sequence>